<accession>A0A7R9G034</accession>
<gene>
    <name evidence="2" type="ORF">TSIB3V08_LOCUS5510</name>
</gene>
<feature type="region of interest" description="Disordered" evidence="1">
    <location>
        <begin position="151"/>
        <end position="185"/>
    </location>
</feature>
<evidence type="ECO:0000256" key="1">
    <source>
        <dbReference type="SAM" id="MobiDB-lite"/>
    </source>
</evidence>
<proteinExistence type="predicted"/>
<feature type="compositionally biased region" description="Basic and acidic residues" evidence="1">
    <location>
        <begin position="161"/>
        <end position="177"/>
    </location>
</feature>
<protein>
    <submittedName>
        <fullName evidence="2">Uncharacterized protein</fullName>
    </submittedName>
</protein>
<sequence length="221" mass="25207">MLCGTTLTLYYTTDDGTLLSVHSPGRLSPWFQLTSNLRTGQLVMHYRITADEKLHQNSWPLQQPIKKNALLAPDQRKAYHSKIALQDYRPEREWIFDLRWECLFEFALECLWPRSSRSSSSKPAVRGLVLARRLKAQHRGVGLSMDQIRTTHRSSKTAHRMNGEARARRLRSPDPKTRSQPLCQRHHSSAFKLTAPQRPTHCWAAATRQACDVGGLGSPAL</sequence>
<organism evidence="2">
    <name type="scientific">Timema shepardi</name>
    <name type="common">Walking stick</name>
    <dbReference type="NCBI Taxonomy" id="629360"/>
    <lineage>
        <taxon>Eukaryota</taxon>
        <taxon>Metazoa</taxon>
        <taxon>Ecdysozoa</taxon>
        <taxon>Arthropoda</taxon>
        <taxon>Hexapoda</taxon>
        <taxon>Insecta</taxon>
        <taxon>Pterygota</taxon>
        <taxon>Neoptera</taxon>
        <taxon>Polyneoptera</taxon>
        <taxon>Phasmatodea</taxon>
        <taxon>Timematodea</taxon>
        <taxon>Timematoidea</taxon>
        <taxon>Timematidae</taxon>
        <taxon>Timema</taxon>
    </lineage>
</organism>
<evidence type="ECO:0000313" key="2">
    <source>
        <dbReference type="EMBL" id="CAD7261369.1"/>
    </source>
</evidence>
<dbReference type="AlphaFoldDB" id="A0A7R9G034"/>
<dbReference type="EMBL" id="OC002156">
    <property type="protein sequence ID" value="CAD7261369.1"/>
    <property type="molecule type" value="Genomic_DNA"/>
</dbReference>
<name>A0A7R9G034_TIMSH</name>
<reference evidence="2" key="1">
    <citation type="submission" date="2020-11" db="EMBL/GenBank/DDBJ databases">
        <authorList>
            <person name="Tran Van P."/>
        </authorList>
    </citation>
    <scope>NUCLEOTIDE SEQUENCE</scope>
</reference>